<dbReference type="Proteomes" id="UP001328107">
    <property type="component" value="Unassembled WGS sequence"/>
</dbReference>
<proteinExistence type="predicted"/>
<dbReference type="AlphaFoldDB" id="A0AAN5C5U7"/>
<gene>
    <name evidence="2" type="ORF">PMAYCL1PPCAC_01277</name>
</gene>
<feature type="compositionally biased region" description="Low complexity" evidence="1">
    <location>
        <begin position="355"/>
        <end position="368"/>
    </location>
</feature>
<evidence type="ECO:0000313" key="2">
    <source>
        <dbReference type="EMBL" id="GMR31082.1"/>
    </source>
</evidence>
<evidence type="ECO:0000256" key="1">
    <source>
        <dbReference type="SAM" id="MobiDB-lite"/>
    </source>
</evidence>
<evidence type="ECO:0000313" key="3">
    <source>
        <dbReference type="Proteomes" id="UP001328107"/>
    </source>
</evidence>
<comment type="caution">
    <text evidence="2">The sequence shown here is derived from an EMBL/GenBank/DDBJ whole genome shotgun (WGS) entry which is preliminary data.</text>
</comment>
<keyword evidence="3" id="KW-1185">Reference proteome</keyword>
<accession>A0AAN5C5U7</accession>
<feature type="region of interest" description="Disordered" evidence="1">
    <location>
        <begin position="334"/>
        <end position="388"/>
    </location>
</feature>
<organism evidence="2 3">
    <name type="scientific">Pristionchus mayeri</name>
    <dbReference type="NCBI Taxonomy" id="1317129"/>
    <lineage>
        <taxon>Eukaryota</taxon>
        <taxon>Metazoa</taxon>
        <taxon>Ecdysozoa</taxon>
        <taxon>Nematoda</taxon>
        <taxon>Chromadorea</taxon>
        <taxon>Rhabditida</taxon>
        <taxon>Rhabditina</taxon>
        <taxon>Diplogasteromorpha</taxon>
        <taxon>Diplogasteroidea</taxon>
        <taxon>Neodiplogasteridae</taxon>
        <taxon>Pristionchus</taxon>
    </lineage>
</organism>
<protein>
    <submittedName>
        <fullName evidence="2">Uncharacterized protein</fullName>
    </submittedName>
</protein>
<sequence>MHNTYHTILSEDEIRMIPHPYSYFPPPAYSLTDPGPLSAPFEPLLASTPLSGSNPFLNTLDYYDYDFLGLSEARSAPAPALNAVGWPILGAAGGAEAASTCVADAEPPLTLEEITFTRVLLAHILANQMDLREIFQEIMISIRIKEVDVKCAQLAMNGYSYSSPQFTLASLQHPTESGFNTNFQHEYAPKRRRIEEPASLSLSLLEERVVQELNRLVDDESSCSDCQSDDASPNESMEISPVQERMIRELEMLVDNEDPIDMREEREQMWFEESPPRTLSRWQRRCLESDDYLDEPLESDEESELAELLFLDEEDNWERQPTDESHYIPIPLEQADFSVPPPNYRPYAYPIQPQSNAAGSGRNRSNRSVFRRFQESNRLEPLEESKDH</sequence>
<feature type="compositionally biased region" description="Basic and acidic residues" evidence="1">
    <location>
        <begin position="372"/>
        <end position="388"/>
    </location>
</feature>
<reference evidence="3" key="1">
    <citation type="submission" date="2022-10" db="EMBL/GenBank/DDBJ databases">
        <title>Genome assembly of Pristionchus species.</title>
        <authorList>
            <person name="Yoshida K."/>
            <person name="Sommer R.J."/>
        </authorList>
    </citation>
    <scope>NUCLEOTIDE SEQUENCE [LARGE SCALE GENOMIC DNA]</scope>
    <source>
        <strain evidence="3">RS5460</strain>
    </source>
</reference>
<dbReference type="EMBL" id="BTRK01000001">
    <property type="protein sequence ID" value="GMR31082.1"/>
    <property type="molecule type" value="Genomic_DNA"/>
</dbReference>
<name>A0AAN5C5U7_9BILA</name>